<organism evidence="2 3">
    <name type="scientific">Desulfocucumis palustris</name>
    <dbReference type="NCBI Taxonomy" id="1898651"/>
    <lineage>
        <taxon>Bacteria</taxon>
        <taxon>Bacillati</taxon>
        <taxon>Bacillota</taxon>
        <taxon>Clostridia</taxon>
        <taxon>Eubacteriales</taxon>
        <taxon>Desulfocucumaceae</taxon>
        <taxon>Desulfocucumis</taxon>
    </lineage>
</organism>
<sequence length="52" mass="5995">MRNIMAVEDRRKIAVGHRPAALIPGMGYITCLITYLLLAFQHQFRYNILCSD</sequence>
<evidence type="ECO:0000313" key="2">
    <source>
        <dbReference type="EMBL" id="GBF32247.1"/>
    </source>
</evidence>
<evidence type="ECO:0000313" key="3">
    <source>
        <dbReference type="Proteomes" id="UP000239549"/>
    </source>
</evidence>
<dbReference type="AlphaFoldDB" id="A0A2L2X7R8"/>
<accession>A0A2L2X7R8</accession>
<dbReference type="EMBL" id="BFAV01000019">
    <property type="protein sequence ID" value="GBF32247.1"/>
    <property type="molecule type" value="Genomic_DNA"/>
</dbReference>
<dbReference type="Proteomes" id="UP000239549">
    <property type="component" value="Unassembled WGS sequence"/>
</dbReference>
<comment type="caution">
    <text evidence="2">The sequence shown here is derived from an EMBL/GenBank/DDBJ whole genome shotgun (WGS) entry which is preliminary data.</text>
</comment>
<keyword evidence="1" id="KW-1133">Transmembrane helix</keyword>
<keyword evidence="1" id="KW-0812">Transmembrane</keyword>
<evidence type="ECO:0000256" key="1">
    <source>
        <dbReference type="SAM" id="Phobius"/>
    </source>
</evidence>
<gene>
    <name evidence="2" type="ORF">DCCM_0438</name>
</gene>
<name>A0A2L2X7R8_9FIRM</name>
<proteinExistence type="predicted"/>
<feature type="transmembrane region" description="Helical" evidence="1">
    <location>
        <begin position="21"/>
        <end position="40"/>
    </location>
</feature>
<keyword evidence="1" id="KW-0472">Membrane</keyword>
<keyword evidence="3" id="KW-1185">Reference proteome</keyword>
<protein>
    <submittedName>
        <fullName evidence="2">Uncharacterized protein</fullName>
    </submittedName>
</protein>
<reference evidence="3" key="1">
    <citation type="submission" date="2018-02" db="EMBL/GenBank/DDBJ databases">
        <title>Genome sequence of Desulfocucumis palustris strain NAW-5.</title>
        <authorList>
            <person name="Watanabe M."/>
            <person name="Kojima H."/>
            <person name="Fukui M."/>
        </authorList>
    </citation>
    <scope>NUCLEOTIDE SEQUENCE [LARGE SCALE GENOMIC DNA]</scope>
    <source>
        <strain evidence="3">NAW-5</strain>
    </source>
</reference>